<keyword evidence="2" id="KW-1185">Reference proteome</keyword>
<dbReference type="Proteomes" id="UP000198282">
    <property type="component" value="Unassembled WGS sequence"/>
</dbReference>
<accession>A0A239GSL9</accession>
<reference evidence="1 2" key="1">
    <citation type="submission" date="2017-06" db="EMBL/GenBank/DDBJ databases">
        <authorList>
            <person name="Kim H.J."/>
            <person name="Triplett B.A."/>
        </authorList>
    </citation>
    <scope>NUCLEOTIDE SEQUENCE [LARGE SCALE GENOMIC DNA]</scope>
    <source>
        <strain evidence="1 2">CGMCC 4.2132</strain>
    </source>
</reference>
<protein>
    <submittedName>
        <fullName evidence="1">Uncharacterized conserved protein YdeI, YjbR/CyaY-like superfamily, DUF1801 family</fullName>
    </submittedName>
</protein>
<dbReference type="OrthoDB" id="9796999at2"/>
<dbReference type="Pfam" id="PF13376">
    <property type="entry name" value="OmdA"/>
    <property type="match status" value="1"/>
</dbReference>
<organism evidence="1 2">
    <name type="scientific">Streptosporangium subroseum</name>
    <dbReference type="NCBI Taxonomy" id="106412"/>
    <lineage>
        <taxon>Bacteria</taxon>
        <taxon>Bacillati</taxon>
        <taxon>Actinomycetota</taxon>
        <taxon>Actinomycetes</taxon>
        <taxon>Streptosporangiales</taxon>
        <taxon>Streptosporangiaceae</taxon>
        <taxon>Streptosporangium</taxon>
    </lineage>
</organism>
<dbReference type="EMBL" id="FZOD01000014">
    <property type="protein sequence ID" value="SNS72209.1"/>
    <property type="molecule type" value="Genomic_DNA"/>
</dbReference>
<gene>
    <name evidence="1" type="ORF">SAMN05216276_1014134</name>
</gene>
<dbReference type="AlphaFoldDB" id="A0A239GSL9"/>
<proteinExistence type="predicted"/>
<name>A0A239GSL9_9ACTN</name>
<sequence>MAELNGAEIIVFEDASRWEAWLADHYELPTGVWLKIAKKGSGIASVALTEALDVALCYGWIDSHRKSYDEAYFLQKYSRRRSKSRWSRVNVDRTEVLVAAGHMREPGLAEILAAQADGRWEAAYESQKNATVPPDLAAALERNEQARAFFETLDRTNQYAVFFRLMTARTPDNRAVRLQEMIAQLEAGKKFSSRAPARSGRAAG</sequence>
<dbReference type="RefSeq" id="WP_089208295.1">
    <property type="nucleotide sequence ID" value="NZ_FZOD01000014.1"/>
</dbReference>
<evidence type="ECO:0000313" key="1">
    <source>
        <dbReference type="EMBL" id="SNS72209.1"/>
    </source>
</evidence>
<evidence type="ECO:0000313" key="2">
    <source>
        <dbReference type="Proteomes" id="UP000198282"/>
    </source>
</evidence>